<sequence length="360" mass="39068">MKTGSRGTFVISWSQTETDGIRAATPEMLAVGASWRWTGAPVRVDGPQSVLVLDAAENMADIRKRAARMVRRLIGASLSASLEERAAHLAAPDDADTDPEQGIVVTDGLQSWCVTLISVPDTGSTLAMFVDDLPPADRDLWVVRTSIDRTQSGAAARQASGVICFTPDTRIATPDGPRLIQHLRPGDRVQTRDNGAQEILWTGSRRMTGARLYAMPHLRPVRFRAGAFGTGRPEDDLLVSPQHRMLVKGAAARALFNSDEVLVAAADLLNDHSVLVDHALREVTYVHLLLEGHNIVFANGMETESFHPANTALETLSPDSRASLLALMPEVEANPERYGDYARRNLSASEAAILRHDMAA</sequence>
<dbReference type="GO" id="GO:0016539">
    <property type="term" value="P:intein-mediated protein splicing"/>
    <property type="evidence" value="ECO:0007669"/>
    <property type="project" value="InterPro"/>
</dbReference>
<dbReference type="EMBL" id="QXXQ01000004">
    <property type="protein sequence ID" value="RID92131.1"/>
    <property type="molecule type" value="Genomic_DNA"/>
</dbReference>
<dbReference type="InterPro" id="IPR028992">
    <property type="entry name" value="Hedgehog/Intein_dom"/>
</dbReference>
<dbReference type="AlphaFoldDB" id="A0A398BT84"/>
<evidence type="ECO:0000313" key="2">
    <source>
        <dbReference type="EMBL" id="RID92131.1"/>
    </source>
</evidence>
<dbReference type="OrthoDB" id="6305173at2"/>
<protein>
    <submittedName>
        <fullName evidence="2">Hemolysin-type calcium-binding protein</fullName>
    </submittedName>
</protein>
<dbReference type="Proteomes" id="UP000266649">
    <property type="component" value="Unassembled WGS sequence"/>
</dbReference>
<reference evidence="2 3" key="1">
    <citation type="submission" date="2018-09" db="EMBL/GenBank/DDBJ databases">
        <title>Gemmobacter lutimaris sp. nov., a marine bacterium isolated from tidal flat.</title>
        <authorList>
            <person name="Lee D.W."/>
            <person name="Yoo Y."/>
            <person name="Kim J.-J."/>
            <person name="Kim B.S."/>
        </authorList>
    </citation>
    <scope>NUCLEOTIDE SEQUENCE [LARGE SCALE GENOMIC DNA]</scope>
    <source>
        <strain evidence="2 3">YJ-T1-11</strain>
    </source>
</reference>
<dbReference type="InterPro" id="IPR036844">
    <property type="entry name" value="Hint_dom_sf"/>
</dbReference>
<accession>A0A398BT84</accession>
<dbReference type="PROSITE" id="PS50817">
    <property type="entry name" value="INTEIN_N_TER"/>
    <property type="match status" value="1"/>
</dbReference>
<feature type="domain" description="Hedgehog/Intein (Hint)" evidence="1">
    <location>
        <begin position="163"/>
        <end position="309"/>
    </location>
</feature>
<dbReference type="Gene3D" id="2.170.16.10">
    <property type="entry name" value="Hedgehog/Intein (Hint) domain"/>
    <property type="match status" value="1"/>
</dbReference>
<gene>
    <name evidence="2" type="ORF">D2N39_09475</name>
</gene>
<dbReference type="InterPro" id="IPR006141">
    <property type="entry name" value="Intein_N"/>
</dbReference>
<organism evidence="2 3">
    <name type="scientific">Gemmobacter lutimaris</name>
    <dbReference type="NCBI Taxonomy" id="2306023"/>
    <lineage>
        <taxon>Bacteria</taxon>
        <taxon>Pseudomonadati</taxon>
        <taxon>Pseudomonadota</taxon>
        <taxon>Alphaproteobacteria</taxon>
        <taxon>Rhodobacterales</taxon>
        <taxon>Paracoccaceae</taxon>
        <taxon>Gemmobacter</taxon>
    </lineage>
</organism>
<proteinExistence type="predicted"/>
<keyword evidence="3" id="KW-1185">Reference proteome</keyword>
<dbReference type="RefSeq" id="WP_119134539.1">
    <property type="nucleotide sequence ID" value="NZ_QXXQ01000004.1"/>
</dbReference>
<dbReference type="Pfam" id="PF13403">
    <property type="entry name" value="Hint_2"/>
    <property type="match status" value="1"/>
</dbReference>
<evidence type="ECO:0000313" key="3">
    <source>
        <dbReference type="Proteomes" id="UP000266649"/>
    </source>
</evidence>
<dbReference type="SUPFAM" id="SSF51294">
    <property type="entry name" value="Hedgehog/intein (Hint) domain"/>
    <property type="match status" value="1"/>
</dbReference>
<comment type="caution">
    <text evidence="2">The sequence shown here is derived from an EMBL/GenBank/DDBJ whole genome shotgun (WGS) entry which is preliminary data.</text>
</comment>
<name>A0A398BT84_9RHOB</name>
<evidence type="ECO:0000259" key="1">
    <source>
        <dbReference type="Pfam" id="PF13403"/>
    </source>
</evidence>